<feature type="coiled-coil region" evidence="10">
    <location>
        <begin position="2477"/>
        <end position="2504"/>
    </location>
</feature>
<feature type="coiled-coil region" evidence="10">
    <location>
        <begin position="2688"/>
        <end position="3054"/>
    </location>
</feature>
<evidence type="ECO:0000256" key="2">
    <source>
        <dbReference type="ARBA" id="ARBA00022737"/>
    </source>
</evidence>
<evidence type="ECO:0000256" key="1">
    <source>
        <dbReference type="ARBA" id="ARBA00022723"/>
    </source>
</evidence>
<evidence type="ECO:0000313" key="14">
    <source>
        <dbReference type="Proteomes" id="UP000281170"/>
    </source>
</evidence>
<evidence type="ECO:0000256" key="9">
    <source>
        <dbReference type="PROSITE-ProRule" id="PRU10141"/>
    </source>
</evidence>
<evidence type="ECO:0000256" key="5">
    <source>
        <dbReference type="ARBA" id="ARBA00022833"/>
    </source>
</evidence>
<evidence type="ECO:0000313" key="13">
    <source>
        <dbReference type="EMBL" id="VEH85638.1"/>
    </source>
</evidence>
<dbReference type="SUPFAM" id="SSF56112">
    <property type="entry name" value="Protein kinase-like (PK-like)"/>
    <property type="match status" value="1"/>
</dbReference>
<dbReference type="Proteomes" id="UP000281170">
    <property type="component" value="Plasmid 19"/>
</dbReference>
<keyword evidence="2" id="KW-0677">Repeat</keyword>
<evidence type="ECO:0000259" key="12">
    <source>
        <dbReference type="PROSITE" id="PS50011"/>
    </source>
</evidence>
<evidence type="ECO:0000256" key="7">
    <source>
        <dbReference type="ARBA" id="ARBA00023015"/>
    </source>
</evidence>
<keyword evidence="3 9" id="KW-0547">Nucleotide-binding</keyword>
<evidence type="ECO:0000256" key="11">
    <source>
        <dbReference type="SAM" id="MobiDB-lite"/>
    </source>
</evidence>
<sequence length="3742" mass="419932">MTYCKHFIAGIKQINFSPETASTLRVALIQSALLDLTTQQEVISKELALLPESIPENTNADKLLQEYKEKRAATVQGIAEQIEDIKTENPTLDWEQHIAISPDFIIQFAENFKNLPHLAETLSDAPPVIKQWQAQIFAHVLFGLNKTEQEEQLATLTSAQIKDMVEQAVQTYDTTEDSELRSQCQQLAELGVFAIMEREADKTSSVVDRRQGIINYGQFLRHLNEQLPETHQSGIFHSLANYHNSAGKTLLTLIENVADKLQVNTAKDWNDADTIQALKDFSTLCHTLRFGQEDRQEYISKRQDNIALDLFWGRNIRDIELFTKQGDLGNWVYRHIVERLAIAKYGAMYTVAPVETVGSGKKLNPVERKLEIALEVVKKMRVDPPPAADLLSPPKQRKPAAAHALASPSADDTPSSPRSISSSVSASIREKIFPLGDLKTSKQFTAKSTYRTNATDLIRTAIKNEFDKPIIETDPSGPISITFCSPSVDEETILDTILHSGGFNQSAYTIVLRLIHESPPPMKKVYTGRTLEEIARKIDFDGDTTCRQKFIEARKQILLDQVEDISQLGLTASDELILRKLLEINLVTPYIQPLSRELSFALELMDQGKFQEAVKVSGISEAIDATMARMTQVRLDDIPPDLRVIFNKALILQSSTQERQEKLALLHTIFESDQSDDKKIHALTTLFLEEYHAMLPTLGLSESDLPRIENDITEMARDFVTLSSRIHSGKPVLTDDEKNTYFKAISQVAQQLGTQDFSDFQFKITHSKKSPITVTCTHKDGREMQVMLDLGDKTLPYSLIKPKGNAEFIFSYGGSRGIVAPFAGLEEAYIGAGKEQKRFFTHNRLLGVGQYGSVKEVEALLSGLNQVIKKGYVPVADPTFQEKAREDLRTRPITARDDPLYRIESDIMQNLSAAQSASGKAQTTQYWITPGKEKPKGQLFTGTGPVHEYQILMDRAQGDTYADIANRQLVKFRKDSIAYHNPLQRPSANLETDLESRLRLAKAIVKETQRFAGLGFAHNDIKPENFLYNGSEVTFIDWATGGFQQKYTAPDAGEADVEKIFQQIFGKDLPAKKQGEEVTDAQGRFVKKVGVDIFYGINPHLQVLHGARNGTLAYIAPNLVLGTDRRNISLPPGMLGIDTILDNSDPRMDNWALTAMTFGICNRQAYFELVKGRAVNDYIVPDVLEVDQGVPQGLKIINAEKFNEFFACGRGDTIDVQEVVPPEVYSNPRAVMYIPSNQREGEPLHLYRHLVELQRKCSTNPVESDLKTQIQANIAKVLHGVHTAVATGEGLTKEELSANLDLAQKCIRDYQKLLDPDYLQSLKDTDLLTTVLEKHAHSEEVSLGSLLEKNGVLSELEIIATLPSTDAEKDKAEAILRKAVSPQKFVDKFIPGGPLYNLLKDMIAKGQNRLANVLLEQVQVENPHFVAQVAEQGLLHFALERGFTDTARGIVEALTKAGMKEEDIFALMMKEYGPRENQPHIKWATNAFHIAIRNNNSEQLDLILKYLPRSNVYDEQIAQAMHLSSIFGNEKLFSSMLSAYNAVHSKNPMTAHSIINMPFLPDDVTAYHNFLKDGKTNTAIAWKELEASPKDAHSFLLTAPKGTNAFPALITAAHSNYEGLDRLLRLAEATGFTSEQWSTLYKQTDEKGKNLCNYLLEQKQFGRLEKLLSAIRTQCGEEASEVLVDLFSNPHPVNPLANYLNAPGIFDEKIKVLRMTLDSISSDHTRATPTEQQARVIALLVNQRWLTEQAKEENNHAALRALLQNDAIALPYIQGMLVTLKDGIQEDNVAKQFFTRLLEEVTPKASRVEHAKVNLELVMPEILKQVAIQQHDFPALLKAFAKQSVGTLHERIVQLTEQVKSLELELGKVHPQLQTHQVEAERLRIAYKKAQAELEEANAQAKGAQDELARTRSDHAVKVSLLEGKIQQLTLLKDANAELERAKAALIKENEAHAAMIGRLQTKVSQGDEQNSQLLAQIAELRLNLASSEADAVKLRSQISGFQKQQTELLQRIEGLQGVEKEKEELAKRLQRQLEHTETAEHEAVKLASQYAASKQINEQLESRVAQLIQANSEMDSSLTLAKRQIELLQTQLDEATASIKIQTARTHSAEEALASTRDALTRAEQQNAALVTEAQRLTQTHKEELSHVRDTHTTLIEQLKAEHRNALEAEQSNLASSRGEISRLEQLLAEQKEQIKIQHARFDTVSHAAQSAQLKLSATESELTTARAKLEEQQSALETLQREQAKEVAKLKSEASQALESLRAEYEERIAPIEAELRTTKQQISELQSSLRSTSDELMAKEARIAELRAQLESAASLQASTQEELAAAQAETRAKQEELVRLETKRREDLASAQRAKEDEIASLNADHASRVEELAAQQATTETEKRRLQKALDALQVELRRSLDEAERNNTETIQRLETRHQETLTPLRAALDEKQEQVTSLQQRLDASIQGNTESLEQIEALRAQLESTASLQASTQEELAAAQAEIRAKQEELVRLETKRREDLASAQRAKEDEIASLNADHTSRVEELAAQQATTETEKRQLQKALDALQVELRRSLDEAERNNTETIQRLETRHQETLTPLRAALDEKQEQVTSLQQRLDASIQGNTESLEQIEALRAQLESTASLQASTQEELAAAQAETRAKQEELVRLETKRREDLASAQRAKEDEIASLNADHAARVEELAAQQATTEAERQQLQADLEALQAELQTRLQEAERNSAEALQRLEAQHQETLTPLRAALDEKQEQVSSLQQRLDASLRDNAAKQAQIEQLSAQLDAASSLQATTRGELEAAQAETRAKQQELERLEAQRQEELTSAQRAKEDEIASLNAGHAARVEELATQQATTEAERQQLQADLEALQAELQTRLQEAERNSAEALQRLEAQHQETLTPLRAALDEKQEQVSSLQQRLDASLRDNAAKQAQIEQLSAQLDAASSLQATTRGELEAAQAETRAKQQELERLEAQRQEELASAQRAKETEIASLNAEHASRVEELAVQNATTEAERQQLQADLEALQAELQTRLQEAERNSAEALQRLETRHQETLTPLRAALDEKQEQVTSLQQRLDASIQGNTESLEQIEALRAQLESAASLQASTQEELAAAQAETRAKQQELAHLETQRQVDLAAVRREAERQTAELMASHQEEVDSLRQELADTRSTVETLQARVETQSALLESKNQRITELTHELAQSRKQQSDATRALLEQREETANLLTQLDALKERHEAELTREIEKYQRTIEGLQADQVRERTELQEKLAIAEQSVLDLQQSLLQQQTTIDEQAALLKLQEERIADLLTQNQGLQDQLHTLRDSSAEEREQLEVALREQKAEASWLSDSLTELRGTLEVLDQERLREKHANQDLLARNQDLHQQLTALNQDALHNKQALMENLLQGFAETLEKAANIKNKPEFGVLELLHEKITKFDARVTKLNQQWDKVDPTFTNETFTDYLRKYQQIHAEWEAQLKLLQQQKEKQEADALRAAEEEERARAEAPKGKAKPAEDARIETPPVDQPVPKMSSMRIYALLQRSISREYHNEHLNPDADHENEIILTVNATTLTEPELEDFCEKGLRVEAPTGHKYIFSYKDDIPRAVLTESGAKQKPDEPPAKYQQRLAGTIINMIDNVLSKGTEVKINTRDPFVAKIAEQYIAHLKTTGLMITESAVNLKQPATPDNKEAKERAAQEIFEGFKGKQLSAANITSSEWYKAAMEIRKTISEPHPEPSARSLDR</sequence>
<dbReference type="InterPro" id="IPR008271">
    <property type="entry name" value="Ser/Thr_kinase_AS"/>
</dbReference>
<dbReference type="PROSITE" id="PS50011">
    <property type="entry name" value="PROTEIN_KINASE_DOM"/>
    <property type="match status" value="1"/>
</dbReference>
<feature type="coiled-coil region" evidence="10">
    <location>
        <begin position="2634"/>
        <end position="2661"/>
    </location>
</feature>
<feature type="binding site" evidence="9">
    <location>
        <position position="870"/>
    </location>
    <ligand>
        <name>ATP</name>
        <dbReference type="ChEBI" id="CHEBI:30616"/>
    </ligand>
</feature>
<geneLocation type="plasmid" evidence="13 14">
    <name>19</name>
</geneLocation>
<feature type="coiled-coil region" evidence="10">
    <location>
        <begin position="1845"/>
        <end position="2141"/>
    </location>
</feature>
<dbReference type="InterPro" id="IPR011009">
    <property type="entry name" value="Kinase-like_dom_sf"/>
</dbReference>
<dbReference type="GO" id="GO:0008270">
    <property type="term" value="F:zinc ion binding"/>
    <property type="evidence" value="ECO:0007669"/>
    <property type="project" value="UniProtKB-KW"/>
</dbReference>
<dbReference type="PANTHER" id="PTHR45888">
    <property type="entry name" value="HL01030P-RELATED"/>
    <property type="match status" value="1"/>
</dbReference>
<evidence type="ECO:0000256" key="4">
    <source>
        <dbReference type="ARBA" id="ARBA00022771"/>
    </source>
</evidence>
<evidence type="ECO:0000256" key="3">
    <source>
        <dbReference type="ARBA" id="ARBA00022741"/>
    </source>
</evidence>
<keyword evidence="4" id="KW-0863">Zinc-finger</keyword>
<evidence type="ECO:0000256" key="6">
    <source>
        <dbReference type="ARBA" id="ARBA00022840"/>
    </source>
</evidence>
<keyword evidence="7" id="KW-0805">Transcription regulation</keyword>
<keyword evidence="1" id="KW-0479">Metal-binding</keyword>
<feature type="coiled-coil region" evidence="10">
    <location>
        <begin position="2374"/>
        <end position="2426"/>
    </location>
</feature>
<dbReference type="GO" id="GO:0004672">
    <property type="term" value="F:protein kinase activity"/>
    <property type="evidence" value="ECO:0007669"/>
    <property type="project" value="InterPro"/>
</dbReference>
<feature type="domain" description="Protein kinase" evidence="12">
    <location>
        <begin position="840"/>
        <end position="1248"/>
    </location>
</feature>
<dbReference type="KEGG" id="ladl:NCTC12735_01273"/>
<dbReference type="InterPro" id="IPR017441">
    <property type="entry name" value="Protein_kinase_ATP_BS"/>
</dbReference>
<feature type="coiled-coil region" evidence="10">
    <location>
        <begin position="2531"/>
        <end position="2583"/>
    </location>
</feature>
<name>A0A3S5ETT1_9GAMM</name>
<gene>
    <name evidence="13" type="ORF">NCTC12735_01273</name>
</gene>
<dbReference type="GO" id="GO:0005524">
    <property type="term" value="F:ATP binding"/>
    <property type="evidence" value="ECO:0007669"/>
    <property type="project" value="UniProtKB-UniRule"/>
</dbReference>
<keyword evidence="8" id="KW-0804">Transcription</keyword>
<dbReference type="PANTHER" id="PTHR45888:SF4">
    <property type="entry name" value="PHD FINGER PROTEIN 10"/>
    <property type="match status" value="1"/>
</dbReference>
<organism evidence="13 14">
    <name type="scientific">Legionella adelaidensis</name>
    <dbReference type="NCBI Taxonomy" id="45056"/>
    <lineage>
        <taxon>Bacteria</taxon>
        <taxon>Pseudomonadati</taxon>
        <taxon>Pseudomonadota</taxon>
        <taxon>Gammaproteobacteria</taxon>
        <taxon>Legionellales</taxon>
        <taxon>Legionellaceae</taxon>
        <taxon>Legionella</taxon>
    </lineage>
</organism>
<dbReference type="RefSeq" id="WP_141117166.1">
    <property type="nucleotide sequence ID" value="NZ_LR134428.1"/>
</dbReference>
<feature type="region of interest" description="Disordered" evidence="11">
    <location>
        <begin position="3488"/>
        <end position="3527"/>
    </location>
</feature>
<feature type="compositionally biased region" description="Low complexity" evidence="11">
    <location>
        <begin position="401"/>
        <end position="421"/>
    </location>
</feature>
<accession>A0A3S5ETT1</accession>
<feature type="coiled-coil region" evidence="10">
    <location>
        <begin position="2168"/>
        <end position="2347"/>
    </location>
</feature>
<dbReference type="EMBL" id="LR134428">
    <property type="protein sequence ID" value="VEH85638.1"/>
    <property type="molecule type" value="Genomic_DNA"/>
</dbReference>
<keyword evidence="6 9" id="KW-0067">ATP-binding</keyword>
<dbReference type="PROSITE" id="PS00108">
    <property type="entry name" value="PROTEIN_KINASE_ST"/>
    <property type="match status" value="1"/>
</dbReference>
<evidence type="ECO:0000256" key="8">
    <source>
        <dbReference type="ARBA" id="ARBA00023163"/>
    </source>
</evidence>
<dbReference type="InterPro" id="IPR000719">
    <property type="entry name" value="Prot_kinase_dom"/>
</dbReference>
<keyword evidence="10" id="KW-0175">Coiled coil</keyword>
<feature type="region of interest" description="Disordered" evidence="11">
    <location>
        <begin position="385"/>
        <end position="421"/>
    </location>
</feature>
<evidence type="ECO:0000256" key="10">
    <source>
        <dbReference type="SAM" id="Coils"/>
    </source>
</evidence>
<protein>
    <submittedName>
        <fullName evidence="13">Chromosome segregation protein SMC</fullName>
    </submittedName>
</protein>
<keyword evidence="5" id="KW-0862">Zinc</keyword>
<feature type="coiled-coil region" evidence="10">
    <location>
        <begin position="3091"/>
        <end position="3342"/>
    </location>
</feature>
<dbReference type="Gene3D" id="1.10.510.10">
    <property type="entry name" value="Transferase(Phosphotransferase) domain 1"/>
    <property type="match status" value="1"/>
</dbReference>
<dbReference type="PROSITE" id="PS00107">
    <property type="entry name" value="PROTEIN_KINASE_ATP"/>
    <property type="match status" value="1"/>
</dbReference>
<feature type="compositionally biased region" description="Basic and acidic residues" evidence="11">
    <location>
        <begin position="3488"/>
        <end position="3518"/>
    </location>
</feature>
<proteinExistence type="predicted"/>
<reference evidence="13 14" key="1">
    <citation type="submission" date="2018-12" db="EMBL/GenBank/DDBJ databases">
        <authorList>
            <consortium name="Pathogen Informatics"/>
        </authorList>
    </citation>
    <scope>NUCLEOTIDE SEQUENCE [LARGE SCALE GENOMIC DNA]</scope>
    <source>
        <strain evidence="13 14">NCTC12735</strain>
        <plasmid evidence="14">19</plasmid>
    </source>
</reference>
<keyword evidence="13" id="KW-0614">Plasmid</keyword>